<evidence type="ECO:0000256" key="1">
    <source>
        <dbReference type="SAM" id="MobiDB-lite"/>
    </source>
</evidence>
<reference evidence="4 5" key="1">
    <citation type="submission" date="2016-09" db="EMBL/GenBank/DDBJ databases">
        <authorList>
            <person name="Capua I."/>
            <person name="De Benedictis P."/>
            <person name="Joannis T."/>
            <person name="Lombin L.H."/>
            <person name="Cattoli G."/>
        </authorList>
    </citation>
    <scope>NUCLEOTIDE SEQUENCE [LARGE SCALE GENOMIC DNA]</scope>
    <source>
        <strain evidence="4 5">ISLP-3</strain>
    </source>
</reference>
<evidence type="ECO:0000256" key="2">
    <source>
        <dbReference type="SAM" id="Phobius"/>
    </source>
</evidence>
<evidence type="ECO:0000313" key="4">
    <source>
        <dbReference type="EMBL" id="SDB97498.1"/>
    </source>
</evidence>
<proteinExistence type="predicted"/>
<keyword evidence="2" id="KW-0812">Transmembrane</keyword>
<dbReference type="EMBL" id="FMYH01000001">
    <property type="protein sequence ID" value="SDB97498.1"/>
    <property type="molecule type" value="Genomic_DNA"/>
</dbReference>
<feature type="region of interest" description="Disordered" evidence="1">
    <location>
        <begin position="513"/>
        <end position="546"/>
    </location>
</feature>
<dbReference type="PANTHER" id="PTHR34473">
    <property type="entry name" value="UPF0699 TRANSMEMBRANE PROTEIN YDBS"/>
    <property type="match status" value="1"/>
</dbReference>
<feature type="compositionally biased region" description="Pro residues" evidence="1">
    <location>
        <begin position="1"/>
        <end position="20"/>
    </location>
</feature>
<dbReference type="RefSeq" id="WP_093181731.1">
    <property type="nucleotide sequence ID" value="NZ_FMYH01000001.1"/>
</dbReference>
<dbReference type="Proteomes" id="UP000199039">
    <property type="component" value="Unassembled WGS sequence"/>
</dbReference>
<feature type="transmembrane region" description="Helical" evidence="2">
    <location>
        <begin position="229"/>
        <end position="253"/>
    </location>
</feature>
<dbReference type="InterPro" id="IPR014529">
    <property type="entry name" value="UCP026631"/>
</dbReference>
<feature type="domain" description="YdbS-like PH" evidence="3">
    <location>
        <begin position="118"/>
        <end position="195"/>
    </location>
</feature>
<feature type="transmembrane region" description="Helical" evidence="2">
    <location>
        <begin position="62"/>
        <end position="81"/>
    </location>
</feature>
<dbReference type="STRING" id="1814289.SAMN05216410_1209"/>
<feature type="transmembrane region" description="Helical" evidence="2">
    <location>
        <begin position="259"/>
        <end position="277"/>
    </location>
</feature>
<name>A0A1G6HTM4_9MICO</name>
<dbReference type="AlphaFoldDB" id="A0A1G6HTM4"/>
<feature type="domain" description="YdbS-like PH" evidence="3">
    <location>
        <begin position="410"/>
        <end position="485"/>
    </location>
</feature>
<accession>A0A1G6HTM4</accession>
<evidence type="ECO:0000313" key="5">
    <source>
        <dbReference type="Proteomes" id="UP000199039"/>
    </source>
</evidence>
<feature type="domain" description="YdbS-like PH" evidence="3">
    <location>
        <begin position="288"/>
        <end position="363"/>
    </location>
</feature>
<feature type="region of interest" description="Disordered" evidence="1">
    <location>
        <begin position="1"/>
        <end position="51"/>
    </location>
</feature>
<keyword evidence="5" id="KW-1185">Reference proteome</keyword>
<keyword evidence="2" id="KW-1133">Transmembrane helix</keyword>
<dbReference type="OrthoDB" id="3190163at2"/>
<feature type="compositionally biased region" description="Basic and acidic residues" evidence="1">
    <location>
        <begin position="534"/>
        <end position="546"/>
    </location>
</feature>
<feature type="transmembrane region" description="Helical" evidence="2">
    <location>
        <begin position="96"/>
        <end position="116"/>
    </location>
</feature>
<dbReference type="InterPro" id="IPR005182">
    <property type="entry name" value="YdbS-like_PH"/>
</dbReference>
<sequence length="546" mass="58474">MLPPSDAPSPRSAPVPPPPTSLSKATGVPIPGSSGLTTDGSAGPDTPPPGLEWKRLHPVTPFVRGWAVIAVLLVVFGRQSIESAPEGGIPVDGGNWWIFAVGIAAAGVIGGVYAWLSWRVTRYAYDSDAVYVHSGILFRQQRKVRLDRLQAIDIVKPLLARFFGLAELKLSVAGGGDSGAKLGFLRDADANQLRNVLLARAAGLEEAPDGEILPEAPESEVLQVPPGRLIASLLLSGAAIFLIIFVAATIVAMIVSRSISPIATIFPALIGVGAYVFSRFTSEFNFTGAISPDGIRLRHGLLETRSQTIPPGRVQAIRLTQGLLWRKADWWRVEVNVAGYADSSDGNQTGTVLLPVGSRDDALRALWLVLPDLGVDDPRPLLEAALSGSGPREEFTTSPRSARWVDPLAWQRNGYRVTSRGLLIRRGRLTRRLEVVPHERTQSLGLAQGPIQRRLGIATFVLHSTPGPVSPRVPHLSDADAAHLLHAQAARARAARTLAGPERWMQAPAQAAGLALDRAPDDEATPASAPVRLDMPDENRPTKDLL</sequence>
<gene>
    <name evidence="4" type="ORF">SAMN05216410_1209</name>
</gene>
<organism evidence="4 5">
    <name type="scientific">Sanguibacter gelidistatuariae</name>
    <dbReference type="NCBI Taxonomy" id="1814289"/>
    <lineage>
        <taxon>Bacteria</taxon>
        <taxon>Bacillati</taxon>
        <taxon>Actinomycetota</taxon>
        <taxon>Actinomycetes</taxon>
        <taxon>Micrococcales</taxon>
        <taxon>Sanguibacteraceae</taxon>
        <taxon>Sanguibacter</taxon>
    </lineage>
</organism>
<dbReference type="PANTHER" id="PTHR34473:SF2">
    <property type="entry name" value="UPF0699 TRANSMEMBRANE PROTEIN YDBT"/>
    <property type="match status" value="1"/>
</dbReference>
<protein>
    <submittedName>
        <fullName evidence="4">Putative membrane protein</fullName>
    </submittedName>
</protein>
<dbReference type="Pfam" id="PF03703">
    <property type="entry name" value="bPH_2"/>
    <property type="match status" value="3"/>
</dbReference>
<evidence type="ECO:0000259" key="3">
    <source>
        <dbReference type="Pfam" id="PF03703"/>
    </source>
</evidence>
<keyword evidence="2" id="KW-0472">Membrane</keyword>
<dbReference type="PIRSF" id="PIRSF026631">
    <property type="entry name" value="UCP026631"/>
    <property type="match status" value="1"/>
</dbReference>